<evidence type="ECO:0000256" key="2">
    <source>
        <dbReference type="SAM" id="MobiDB-lite"/>
    </source>
</evidence>
<evidence type="ECO:0000313" key="4">
    <source>
        <dbReference type="Proteomes" id="UP000070133"/>
    </source>
</evidence>
<feature type="region of interest" description="Disordered" evidence="2">
    <location>
        <begin position="53"/>
        <end position="86"/>
    </location>
</feature>
<dbReference type="SUPFAM" id="SSF55418">
    <property type="entry name" value="eIF4e-like"/>
    <property type="match status" value="1"/>
</dbReference>
<dbReference type="InterPro" id="IPR015034">
    <property type="entry name" value="Bles03"/>
</dbReference>
<dbReference type="InterPro" id="IPR023398">
    <property type="entry name" value="TIF_eIF4e-like"/>
</dbReference>
<reference evidence="3 4" key="1">
    <citation type="submission" date="2015-07" db="EMBL/GenBank/DDBJ databases">
        <title>Comparative genomics of the Sigatoka disease complex on banana suggests a link between parallel evolutionary changes in Pseudocercospora fijiensis and Pseudocercospora eumusae and increased virulence on the banana host.</title>
        <authorList>
            <person name="Chang T.-C."/>
            <person name="Salvucci A."/>
            <person name="Crous P.W."/>
            <person name="Stergiopoulos I."/>
        </authorList>
    </citation>
    <scope>NUCLEOTIDE SEQUENCE [LARGE SCALE GENOMIC DNA]</scope>
    <source>
        <strain evidence="3 4">CBS 114824</strain>
    </source>
</reference>
<evidence type="ECO:0008006" key="5">
    <source>
        <dbReference type="Google" id="ProtNLM"/>
    </source>
</evidence>
<dbReference type="AlphaFoldDB" id="A0A139GZ89"/>
<accession>A0A139GZ89</accession>
<dbReference type="OrthoDB" id="10067381at2759"/>
<dbReference type="EMBL" id="LFZN01000212">
    <property type="protein sequence ID" value="KXS95513.1"/>
    <property type="molecule type" value="Genomic_DNA"/>
</dbReference>
<gene>
    <name evidence="3" type="ORF">AC578_4624</name>
</gene>
<dbReference type="Proteomes" id="UP000070133">
    <property type="component" value="Unassembled WGS sequence"/>
</dbReference>
<comment type="similarity">
    <text evidence="1">Belongs to the UPF0696 family.</text>
</comment>
<evidence type="ECO:0000313" key="3">
    <source>
        <dbReference type="EMBL" id="KXS95513.1"/>
    </source>
</evidence>
<dbReference type="Gene3D" id="3.30.760.10">
    <property type="entry name" value="RNA Cap, Translation Initiation Factor Eif4e"/>
    <property type="match status" value="1"/>
</dbReference>
<sequence length="367" mass="41257">MADDGLVDGDGWISDESDFYGDEKVRCQVERKCGRGTKRLYEAIIAQPSPKKVKTFLSSPKKAPSGVESRPSPDQPVHVKAEPDQDVVRPHSFALQKSPDLVDIDRFKGHPCAWQRSETIDAFLKRLPVGDPNTSTLDGWLWVGSPKQPYAHVNNPNRKYDLIAFVERAEVLLDRYLTQQTAVEDEMSGKAQAAITRRMTPHRDQLECDLLSLAVELGVTSGKWMLFPEAADLPRYWRLVATATSQGKLGPTAKSAVFDPQNPETVICIYTYDFTDSEDVRRVLEELVEIGVCSTEGRRIYYKCDAYTHLGIKSQNVYKIRASLYSSLDMLQDKVKALANGPVARLKKSKKTRTMDDFFSAFSDDLV</sequence>
<name>A0A139GZ89_9PEZI</name>
<protein>
    <recommendedName>
        <fullName evidence="5">DUF1917 domain-containing protein</fullName>
    </recommendedName>
</protein>
<comment type="caution">
    <text evidence="3">The sequence shown here is derived from an EMBL/GenBank/DDBJ whole genome shotgun (WGS) entry which is preliminary data.</text>
</comment>
<dbReference type="Pfam" id="PF08939">
    <property type="entry name" value="Bles03"/>
    <property type="match status" value="1"/>
</dbReference>
<feature type="compositionally biased region" description="Basic and acidic residues" evidence="2">
    <location>
        <begin position="77"/>
        <end position="86"/>
    </location>
</feature>
<evidence type="ECO:0000256" key="1">
    <source>
        <dbReference type="ARBA" id="ARBA00010568"/>
    </source>
</evidence>
<proteinExistence type="inferred from homology"/>
<dbReference type="PANTHER" id="PTHR31977:SF1">
    <property type="entry name" value="UPF0696 PROTEIN C11ORF68"/>
    <property type="match status" value="1"/>
</dbReference>
<dbReference type="PANTHER" id="PTHR31977">
    <property type="entry name" value="UPF0696 PROTEIN C11ORF68"/>
    <property type="match status" value="1"/>
</dbReference>
<organism evidence="3 4">
    <name type="scientific">Pseudocercospora eumusae</name>
    <dbReference type="NCBI Taxonomy" id="321146"/>
    <lineage>
        <taxon>Eukaryota</taxon>
        <taxon>Fungi</taxon>
        <taxon>Dikarya</taxon>
        <taxon>Ascomycota</taxon>
        <taxon>Pezizomycotina</taxon>
        <taxon>Dothideomycetes</taxon>
        <taxon>Dothideomycetidae</taxon>
        <taxon>Mycosphaerellales</taxon>
        <taxon>Mycosphaerellaceae</taxon>
        <taxon>Pseudocercospora</taxon>
    </lineage>
</organism>
<keyword evidence="4" id="KW-1185">Reference proteome</keyword>